<reference evidence="1 2" key="1">
    <citation type="journal article" date="2018" name="Appl. Environ. Microbiol.">
        <title>Genome rearrangement shapes Prochlorococcus ecological adaptation.</title>
        <authorList>
            <person name="Yan W."/>
            <person name="Wei S."/>
            <person name="Wang Q."/>
            <person name="Xiao X."/>
            <person name="Zeng Q."/>
            <person name="Jiao N."/>
            <person name="Zhang R."/>
        </authorList>
    </citation>
    <scope>NUCLEOTIDE SEQUENCE [LARGE SCALE GENOMIC DNA]</scope>
    <source>
        <strain evidence="1 2">XMU1408</strain>
    </source>
</reference>
<sequence length="231" mass="27612">MYGINSLEKFLIFFIENNYSFRSFEEDLNSKNKIINLRHDIDFSLEEALKIAILENKINIKANYFIMLTSNTYNPLSQYNQDIIKQIKELGHNISLHFDPEAYQDIDNGLINEKEIFERYFQVKIKLVSLHRPGKFLNNNNRKLPNVDHTYQDKYFKSMCYYSDSAGVDIRKKIDLNTKQNIKKQFHILIHPIWWTNVTSSPTETLLKWIKLHEEFIILETKKNCKSFLYN</sequence>
<evidence type="ECO:0000313" key="2">
    <source>
        <dbReference type="Proteomes" id="UP000247807"/>
    </source>
</evidence>
<proteinExistence type="predicted"/>
<evidence type="ECO:0000313" key="1">
    <source>
        <dbReference type="EMBL" id="PYE02984.1"/>
    </source>
</evidence>
<accession>A0A318R479</accession>
<gene>
    <name evidence="1" type="ORF">DNJ73_04345</name>
</gene>
<protein>
    <recommendedName>
        <fullName evidence="3">Polysaccharide deacetylase</fullName>
    </recommendedName>
</protein>
<dbReference type="EMBL" id="QJUE01000002">
    <property type="protein sequence ID" value="PYE02984.1"/>
    <property type="molecule type" value="Genomic_DNA"/>
</dbReference>
<organism evidence="1 2">
    <name type="scientific">Prochlorococcus marinus XMU1408</name>
    <dbReference type="NCBI Taxonomy" id="2213228"/>
    <lineage>
        <taxon>Bacteria</taxon>
        <taxon>Bacillati</taxon>
        <taxon>Cyanobacteriota</taxon>
        <taxon>Cyanophyceae</taxon>
        <taxon>Synechococcales</taxon>
        <taxon>Prochlorococcaceae</taxon>
        <taxon>Prochlorococcus</taxon>
    </lineage>
</organism>
<name>A0A318R479_PROMR</name>
<comment type="caution">
    <text evidence="1">The sequence shown here is derived from an EMBL/GenBank/DDBJ whole genome shotgun (WGS) entry which is preliminary data.</text>
</comment>
<evidence type="ECO:0008006" key="3">
    <source>
        <dbReference type="Google" id="ProtNLM"/>
    </source>
</evidence>
<dbReference type="RefSeq" id="WP_158466477.1">
    <property type="nucleotide sequence ID" value="NZ_QJUE01000002.1"/>
</dbReference>
<dbReference type="OrthoDB" id="1016932at2"/>
<dbReference type="AlphaFoldDB" id="A0A318R479"/>
<dbReference type="Proteomes" id="UP000247807">
    <property type="component" value="Unassembled WGS sequence"/>
</dbReference>